<dbReference type="AlphaFoldDB" id="A0A0C3A9I0"/>
<keyword evidence="3 4" id="KW-0472">Membrane</keyword>
<proteinExistence type="predicted"/>
<feature type="transmembrane region" description="Helical" evidence="4">
    <location>
        <begin position="14"/>
        <end position="31"/>
    </location>
</feature>
<evidence type="ECO:0000256" key="2">
    <source>
        <dbReference type="ARBA" id="ARBA00023128"/>
    </source>
</evidence>
<keyword evidence="4" id="KW-0812">Transmembrane</keyword>
<organism evidence="5 6">
    <name type="scientific">Serendipita vermifera MAFF 305830</name>
    <dbReference type="NCBI Taxonomy" id="933852"/>
    <lineage>
        <taxon>Eukaryota</taxon>
        <taxon>Fungi</taxon>
        <taxon>Dikarya</taxon>
        <taxon>Basidiomycota</taxon>
        <taxon>Agaricomycotina</taxon>
        <taxon>Agaricomycetes</taxon>
        <taxon>Sebacinales</taxon>
        <taxon>Serendipitaceae</taxon>
        <taxon>Serendipita</taxon>
    </lineage>
</organism>
<dbReference type="Pfam" id="PF11022">
    <property type="entry name" value="ATP19"/>
    <property type="match status" value="1"/>
</dbReference>
<dbReference type="OrthoDB" id="2094445at2759"/>
<evidence type="ECO:0000256" key="1">
    <source>
        <dbReference type="ARBA" id="ARBA00004325"/>
    </source>
</evidence>
<dbReference type="Proteomes" id="UP000054097">
    <property type="component" value="Unassembled WGS sequence"/>
</dbReference>
<evidence type="ECO:0000256" key="4">
    <source>
        <dbReference type="SAM" id="Phobius"/>
    </source>
</evidence>
<dbReference type="GO" id="GO:0015986">
    <property type="term" value="P:proton motive force-driven ATP synthesis"/>
    <property type="evidence" value="ECO:0007669"/>
    <property type="project" value="TreeGrafter"/>
</dbReference>
<evidence type="ECO:0000313" key="5">
    <source>
        <dbReference type="EMBL" id="KIM21280.1"/>
    </source>
</evidence>
<comment type="subcellular location">
    <subcellularLocation>
        <location evidence="1">Mitochondrion membrane</location>
    </subcellularLocation>
</comment>
<keyword evidence="2" id="KW-0496">Mitochondrion</keyword>
<dbReference type="PANTHER" id="PTHR28074:SF1">
    <property type="entry name" value="ATP SYNTHASE SUBUNIT K, MITOCHONDRIAL"/>
    <property type="match status" value="1"/>
</dbReference>
<gene>
    <name evidence="5" type="ORF">M408DRAFT_333587</name>
</gene>
<sequence>MSYVVAGRKIATEYLALATIGAIGGITAFQMRGSSKPKAKPIQELSATGSKEEEDFIRNFVAEAEKEDSKKHH</sequence>
<accession>A0A0C3A9I0</accession>
<reference evidence="6" key="2">
    <citation type="submission" date="2015-01" db="EMBL/GenBank/DDBJ databases">
        <title>Evolutionary Origins and Diversification of the Mycorrhizal Mutualists.</title>
        <authorList>
            <consortium name="DOE Joint Genome Institute"/>
            <consortium name="Mycorrhizal Genomics Consortium"/>
            <person name="Kohler A."/>
            <person name="Kuo A."/>
            <person name="Nagy L.G."/>
            <person name="Floudas D."/>
            <person name="Copeland A."/>
            <person name="Barry K.W."/>
            <person name="Cichocki N."/>
            <person name="Veneault-Fourrey C."/>
            <person name="LaButti K."/>
            <person name="Lindquist E.A."/>
            <person name="Lipzen A."/>
            <person name="Lundell T."/>
            <person name="Morin E."/>
            <person name="Murat C."/>
            <person name="Riley R."/>
            <person name="Ohm R."/>
            <person name="Sun H."/>
            <person name="Tunlid A."/>
            <person name="Henrissat B."/>
            <person name="Grigoriev I.V."/>
            <person name="Hibbett D.S."/>
            <person name="Martin F."/>
        </authorList>
    </citation>
    <scope>NUCLEOTIDE SEQUENCE [LARGE SCALE GENOMIC DNA]</scope>
    <source>
        <strain evidence="6">MAFF 305830</strain>
    </source>
</reference>
<dbReference type="InterPro" id="IPR021278">
    <property type="entry name" value="ATP19"/>
</dbReference>
<evidence type="ECO:0008006" key="7">
    <source>
        <dbReference type="Google" id="ProtNLM"/>
    </source>
</evidence>
<name>A0A0C3A9I0_SERVB</name>
<keyword evidence="4" id="KW-1133">Transmembrane helix</keyword>
<dbReference type="PANTHER" id="PTHR28074">
    <property type="entry name" value="ATP SYNTHASE SUBUNIT K, MITOCHONDRIAL"/>
    <property type="match status" value="1"/>
</dbReference>
<dbReference type="STRING" id="933852.A0A0C3A9I0"/>
<evidence type="ECO:0000256" key="3">
    <source>
        <dbReference type="ARBA" id="ARBA00023136"/>
    </source>
</evidence>
<dbReference type="GO" id="GO:0031966">
    <property type="term" value="C:mitochondrial membrane"/>
    <property type="evidence" value="ECO:0007669"/>
    <property type="project" value="UniProtKB-SubCell"/>
</dbReference>
<evidence type="ECO:0000313" key="6">
    <source>
        <dbReference type="Proteomes" id="UP000054097"/>
    </source>
</evidence>
<dbReference type="HOGENOM" id="CLU_172736_0_0_1"/>
<dbReference type="EMBL" id="KN824388">
    <property type="protein sequence ID" value="KIM21280.1"/>
    <property type="molecule type" value="Genomic_DNA"/>
</dbReference>
<protein>
    <recommendedName>
        <fullName evidence="7">ATP synthase subunit K, mitochondrial</fullName>
    </recommendedName>
</protein>
<reference evidence="5 6" key="1">
    <citation type="submission" date="2014-04" db="EMBL/GenBank/DDBJ databases">
        <authorList>
            <consortium name="DOE Joint Genome Institute"/>
            <person name="Kuo A."/>
            <person name="Zuccaro A."/>
            <person name="Kohler A."/>
            <person name="Nagy L.G."/>
            <person name="Floudas D."/>
            <person name="Copeland A."/>
            <person name="Barry K.W."/>
            <person name="Cichocki N."/>
            <person name="Veneault-Fourrey C."/>
            <person name="LaButti K."/>
            <person name="Lindquist E.A."/>
            <person name="Lipzen A."/>
            <person name="Lundell T."/>
            <person name="Morin E."/>
            <person name="Murat C."/>
            <person name="Sun H."/>
            <person name="Tunlid A."/>
            <person name="Henrissat B."/>
            <person name="Grigoriev I.V."/>
            <person name="Hibbett D.S."/>
            <person name="Martin F."/>
            <person name="Nordberg H.P."/>
            <person name="Cantor M.N."/>
            <person name="Hua S.X."/>
        </authorList>
    </citation>
    <scope>NUCLEOTIDE SEQUENCE [LARGE SCALE GENOMIC DNA]</scope>
    <source>
        <strain evidence="5 6">MAFF 305830</strain>
    </source>
</reference>
<keyword evidence="6" id="KW-1185">Reference proteome</keyword>